<sequence>MTYESILKKLGCHRIVAFQQEGLDYSSILGLNIPFWDGMGFPPALVPIANGHSSRSYTGLYLQNVFQKEFCFLDFDIEASEIYEIGLTENQFGYYLVRRSATDYVEPDDEEIVEDFKRLCKVWNFEATSSFEQESLLELRKLDIFGPGIPKYLADNRPGTTHGNSGFERRSREQEISIDLVSDFHLALEKENHQSAWEILNSPGWSYSLAIDALLELKNATRHLGRVGTNSPAYSYA</sequence>
<dbReference type="RefSeq" id="WP_186953433.1">
    <property type="nucleotide sequence ID" value="NZ_JACOFX010000003.1"/>
</dbReference>
<comment type="caution">
    <text evidence="1">The sequence shown here is derived from an EMBL/GenBank/DDBJ whole genome shotgun (WGS) entry which is preliminary data.</text>
</comment>
<dbReference type="Proteomes" id="UP000646911">
    <property type="component" value="Unassembled WGS sequence"/>
</dbReference>
<dbReference type="EMBL" id="JACOFX010000003">
    <property type="protein sequence ID" value="MBC3907894.1"/>
    <property type="molecule type" value="Genomic_DNA"/>
</dbReference>
<keyword evidence="2" id="KW-1185">Reference proteome</keyword>
<evidence type="ECO:0000313" key="2">
    <source>
        <dbReference type="Proteomes" id="UP000646911"/>
    </source>
</evidence>
<proteinExistence type="predicted"/>
<gene>
    <name evidence="1" type="ORF">H8L47_09975</name>
</gene>
<organism evidence="1 2">
    <name type="scientific">Undibacterium umbellatum</name>
    <dbReference type="NCBI Taxonomy" id="2762300"/>
    <lineage>
        <taxon>Bacteria</taxon>
        <taxon>Pseudomonadati</taxon>
        <taxon>Pseudomonadota</taxon>
        <taxon>Betaproteobacteria</taxon>
        <taxon>Burkholderiales</taxon>
        <taxon>Oxalobacteraceae</taxon>
        <taxon>Undibacterium</taxon>
    </lineage>
</organism>
<protein>
    <submittedName>
        <fullName evidence="1">Uncharacterized protein</fullName>
    </submittedName>
</protein>
<accession>A0ABR6Z807</accession>
<name>A0ABR6Z807_9BURK</name>
<evidence type="ECO:0000313" key="1">
    <source>
        <dbReference type="EMBL" id="MBC3907894.1"/>
    </source>
</evidence>
<reference evidence="1 2" key="1">
    <citation type="submission" date="2020-08" db="EMBL/GenBank/DDBJ databases">
        <title>Novel species isolated from subtropical streams in China.</title>
        <authorList>
            <person name="Lu H."/>
        </authorList>
    </citation>
    <scope>NUCLEOTIDE SEQUENCE [LARGE SCALE GENOMIC DNA]</scope>
    <source>
        <strain evidence="1 2">NL8W</strain>
    </source>
</reference>